<comment type="caution">
    <text evidence="2">The sequence shown here is derived from an EMBL/GenBank/DDBJ whole genome shotgun (WGS) entry which is preliminary data.</text>
</comment>
<keyword evidence="1" id="KW-1133">Transmembrane helix</keyword>
<protein>
    <submittedName>
        <fullName evidence="2">Uncharacterized protein</fullName>
    </submittedName>
</protein>
<accession>X0VDW7</accession>
<dbReference type="EMBL" id="BARS01024679">
    <property type="protein sequence ID" value="GAG10663.1"/>
    <property type="molecule type" value="Genomic_DNA"/>
</dbReference>
<evidence type="ECO:0000256" key="1">
    <source>
        <dbReference type="SAM" id="Phobius"/>
    </source>
</evidence>
<feature type="transmembrane region" description="Helical" evidence="1">
    <location>
        <begin position="6"/>
        <end position="24"/>
    </location>
</feature>
<evidence type="ECO:0000313" key="2">
    <source>
        <dbReference type="EMBL" id="GAG10663.1"/>
    </source>
</evidence>
<gene>
    <name evidence="2" type="ORF">S01H1_39138</name>
</gene>
<organism evidence="2">
    <name type="scientific">marine sediment metagenome</name>
    <dbReference type="NCBI Taxonomy" id="412755"/>
    <lineage>
        <taxon>unclassified sequences</taxon>
        <taxon>metagenomes</taxon>
        <taxon>ecological metagenomes</taxon>
    </lineage>
</organism>
<sequence>MIWDEFMYKILVNLVILSFFHAFMGMQPDREERDSYTRARV</sequence>
<dbReference type="AlphaFoldDB" id="X0VDW7"/>
<name>X0VDW7_9ZZZZ</name>
<keyword evidence="1" id="KW-0812">Transmembrane</keyword>
<proteinExistence type="predicted"/>
<keyword evidence="1" id="KW-0472">Membrane</keyword>
<reference evidence="2" key="1">
    <citation type="journal article" date="2014" name="Front. Microbiol.">
        <title>High frequency of phylogenetically diverse reductive dehalogenase-homologous genes in deep subseafloor sedimentary metagenomes.</title>
        <authorList>
            <person name="Kawai M."/>
            <person name="Futagami T."/>
            <person name="Toyoda A."/>
            <person name="Takaki Y."/>
            <person name="Nishi S."/>
            <person name="Hori S."/>
            <person name="Arai W."/>
            <person name="Tsubouchi T."/>
            <person name="Morono Y."/>
            <person name="Uchiyama I."/>
            <person name="Ito T."/>
            <person name="Fujiyama A."/>
            <person name="Inagaki F."/>
            <person name="Takami H."/>
        </authorList>
    </citation>
    <scope>NUCLEOTIDE SEQUENCE</scope>
    <source>
        <strain evidence="2">Expedition CK06-06</strain>
    </source>
</reference>